<protein>
    <submittedName>
        <fullName evidence="2">Uncharacterized protein</fullName>
    </submittedName>
</protein>
<keyword evidence="3" id="KW-1185">Reference proteome</keyword>
<dbReference type="HOGENOM" id="CLU_005808_0_0_1"/>
<sequence>MCGGENNAPQAAHYLNAQLGALYENSVGCVGRHGKGLQPDQDHKYSFALAEFYYGKHRRGQASKADMMFYSSFGKPKLEFICNHDALLRLTLTEGHYNTEFFKGGNNPAINKSFAKAEVTFRIPFVLEAFPGHSVGLSGSDNVISLVILNFAKAQLVSVNSELEVGRQALAFYLGEYLSLLQSAGSHVLFSLPDFDDDRRRLLIDFSTYARNLLDVDEIYDISVEKINTFLSSSWLKAAMLAGGKEGPSADHNALSLAEYKSTWSLDESSNTHFHVKLGAPRIKALCNQEVVLYFTLDEILFYDSKDFTVAAKQTYSNWELAILVNVVYEKEEEGKVTRCKLDLNSCRFMRQLCTWPGFDTASDDVLRFIQKLVEFFTNDYLDILESAHYHVVYHYDERWPKLTGVAEAEGEEEEAHHADAEIDEYVSKAAAVKELTEKSHTHGFDHITAVSQASINAWFKSLWSVASSSKSTADSLLSRFSYEQYFSSSFQAPTIRLLSNNKAIIWIHLQDGWLKTLKNWAPCGDAQYKFDNWRLAFEVELKLADTNKLEGVSTGWNTKLEDSFVFKQHGHKDDRVLKHIYLDFKSAEFIHDLSTFDGLFNSLEKRPIEKVQALVTYLQQYYFAQIISSGTHVLYTLPIFKAGATLTANALTDVTFQIYSKIAYDRRNWASMNKEGEPSLLILGMTQFRKLPAAKIEWSGSWIANSTRSVSYGTVCMSKKVFLEERLLSLLSRVNGVTTVVALPFSLECKGAWKLQVTTWAACENRKKCTCGWVFDSECNGVLKYKWVHRDGWKYEHEGTTDITNGTYWVDCYTKNYLEIPTTFKNGALEIKLTGDVKLGLGVKGATQSWSAKSSASWKTSIRIGSSEEGLKVSICAPPVPCYEKAVVEGEVVQAFYTDPEALLRANMPQTVDLTEILGLFKSFEGTYSGIFPGTSAFTLTNPVFNKKGDILFELRPHTQITASAPIVTKTVARTASTATTRSYASAARPRITEHRSLSRMPPFFLFARIVALTLLCSPAARQEQAHRRRQGRRETPRRERGKRQRHEWHGLPNVSPRDARERETCAPPRPACCEGQRECEACRTCLTASTI</sequence>
<accession>A0A0C3S703</accession>
<dbReference type="EMBL" id="KN840516">
    <property type="protein sequence ID" value="KIP06502.1"/>
    <property type="molecule type" value="Genomic_DNA"/>
</dbReference>
<gene>
    <name evidence="2" type="ORF">PHLGIDRAFT_72545</name>
</gene>
<evidence type="ECO:0000313" key="3">
    <source>
        <dbReference type="Proteomes" id="UP000053257"/>
    </source>
</evidence>
<evidence type="ECO:0000313" key="2">
    <source>
        <dbReference type="EMBL" id="KIP06502.1"/>
    </source>
</evidence>
<reference evidence="2 3" key="1">
    <citation type="journal article" date="2014" name="PLoS Genet.">
        <title>Analysis of the Phlebiopsis gigantea genome, transcriptome and secretome provides insight into its pioneer colonization strategies of wood.</title>
        <authorList>
            <person name="Hori C."/>
            <person name="Ishida T."/>
            <person name="Igarashi K."/>
            <person name="Samejima M."/>
            <person name="Suzuki H."/>
            <person name="Master E."/>
            <person name="Ferreira P."/>
            <person name="Ruiz-Duenas F.J."/>
            <person name="Held B."/>
            <person name="Canessa P."/>
            <person name="Larrondo L.F."/>
            <person name="Schmoll M."/>
            <person name="Druzhinina I.S."/>
            <person name="Kubicek C.P."/>
            <person name="Gaskell J.A."/>
            <person name="Kersten P."/>
            <person name="St John F."/>
            <person name="Glasner J."/>
            <person name="Sabat G."/>
            <person name="Splinter BonDurant S."/>
            <person name="Syed K."/>
            <person name="Yadav J."/>
            <person name="Mgbeahuruike A.C."/>
            <person name="Kovalchuk A."/>
            <person name="Asiegbu F.O."/>
            <person name="Lackner G."/>
            <person name="Hoffmeister D."/>
            <person name="Rencoret J."/>
            <person name="Gutierrez A."/>
            <person name="Sun H."/>
            <person name="Lindquist E."/>
            <person name="Barry K."/>
            <person name="Riley R."/>
            <person name="Grigoriev I.V."/>
            <person name="Henrissat B."/>
            <person name="Kues U."/>
            <person name="Berka R.M."/>
            <person name="Martinez A.T."/>
            <person name="Covert S.F."/>
            <person name="Blanchette R.A."/>
            <person name="Cullen D."/>
        </authorList>
    </citation>
    <scope>NUCLEOTIDE SEQUENCE [LARGE SCALE GENOMIC DNA]</scope>
    <source>
        <strain evidence="2 3">11061_1 CR5-6</strain>
    </source>
</reference>
<dbReference type="OrthoDB" id="5429442at2759"/>
<evidence type="ECO:0000256" key="1">
    <source>
        <dbReference type="SAM" id="MobiDB-lite"/>
    </source>
</evidence>
<dbReference type="AlphaFoldDB" id="A0A0C3S703"/>
<feature type="region of interest" description="Disordered" evidence="1">
    <location>
        <begin position="1023"/>
        <end position="1069"/>
    </location>
</feature>
<name>A0A0C3S703_PHLG1</name>
<dbReference type="STRING" id="745531.A0A0C3S703"/>
<organism evidence="2 3">
    <name type="scientific">Phlebiopsis gigantea (strain 11061_1 CR5-6)</name>
    <name type="common">White-rot fungus</name>
    <name type="synonym">Peniophora gigantea</name>
    <dbReference type="NCBI Taxonomy" id="745531"/>
    <lineage>
        <taxon>Eukaryota</taxon>
        <taxon>Fungi</taxon>
        <taxon>Dikarya</taxon>
        <taxon>Basidiomycota</taxon>
        <taxon>Agaricomycotina</taxon>
        <taxon>Agaricomycetes</taxon>
        <taxon>Polyporales</taxon>
        <taxon>Phanerochaetaceae</taxon>
        <taxon>Phlebiopsis</taxon>
    </lineage>
</organism>
<proteinExistence type="predicted"/>
<dbReference type="Proteomes" id="UP000053257">
    <property type="component" value="Unassembled WGS sequence"/>
</dbReference>